<protein>
    <submittedName>
        <fullName evidence="2">Uncharacterized protein</fullName>
    </submittedName>
</protein>
<proteinExistence type="predicted"/>
<keyword evidence="1" id="KW-0812">Transmembrane</keyword>
<organism evidence="2 3">
    <name type="scientific">Colletotrichum fructicola (strain Nara gc5)</name>
    <name type="common">Anthracnose fungus</name>
    <name type="synonym">Colletotrichum gloeosporioides (strain Nara gc5)</name>
    <dbReference type="NCBI Taxonomy" id="1213859"/>
    <lineage>
        <taxon>Eukaryota</taxon>
        <taxon>Fungi</taxon>
        <taxon>Dikarya</taxon>
        <taxon>Ascomycota</taxon>
        <taxon>Pezizomycotina</taxon>
        <taxon>Sordariomycetes</taxon>
        <taxon>Hypocreomycetidae</taxon>
        <taxon>Glomerellales</taxon>
        <taxon>Glomerellaceae</taxon>
        <taxon>Colletotrichum</taxon>
        <taxon>Colletotrichum gloeosporioides species complex</taxon>
    </lineage>
</organism>
<gene>
    <name evidence="2" type="ORF">CGGC5_v004659</name>
</gene>
<keyword evidence="1" id="KW-0472">Membrane</keyword>
<evidence type="ECO:0000313" key="3">
    <source>
        <dbReference type="Proteomes" id="UP000011096"/>
    </source>
</evidence>
<dbReference type="OrthoDB" id="5325022at2759"/>
<evidence type="ECO:0000256" key="1">
    <source>
        <dbReference type="SAM" id="Phobius"/>
    </source>
</evidence>
<dbReference type="RefSeq" id="XP_066009418.1">
    <property type="nucleotide sequence ID" value="XM_066151318.1"/>
</dbReference>
<feature type="transmembrane region" description="Helical" evidence="1">
    <location>
        <begin position="60"/>
        <end position="87"/>
    </location>
</feature>
<evidence type="ECO:0000313" key="2">
    <source>
        <dbReference type="EMBL" id="KAF4488722.1"/>
    </source>
</evidence>
<name>A0A7J6JF78_COLFN</name>
<dbReference type="PANTHER" id="PTHR37451">
    <property type="entry name" value="MARVEL DOMAIN"/>
    <property type="match status" value="1"/>
</dbReference>
<feature type="transmembrane region" description="Helical" evidence="1">
    <location>
        <begin position="7"/>
        <end position="26"/>
    </location>
</feature>
<dbReference type="Proteomes" id="UP000011096">
    <property type="component" value="Unassembled WGS sequence"/>
</dbReference>
<keyword evidence="1" id="KW-1133">Transmembrane helix</keyword>
<dbReference type="GeneID" id="90979752"/>
<dbReference type="InParanoid" id="A0A7J6JF78"/>
<reference evidence="2 3" key="1">
    <citation type="submission" date="2012-08" db="EMBL/GenBank/DDBJ databases">
        <authorList>
            <person name="Gan P.H.P."/>
            <person name="Ikeda K."/>
            <person name="Irieda H."/>
            <person name="Narusaka M."/>
            <person name="O'Connell R.J."/>
            <person name="Narusaka Y."/>
            <person name="Takano Y."/>
            <person name="Kubo Y."/>
            <person name="Shirasu K."/>
        </authorList>
    </citation>
    <scope>NUCLEOTIDE SEQUENCE [LARGE SCALE GENOMIC DNA]</scope>
    <source>
        <strain evidence="2 3">Nara gc5</strain>
    </source>
</reference>
<comment type="caution">
    <text evidence="2">The sequence shown here is derived from an EMBL/GenBank/DDBJ whole genome shotgun (WGS) entry which is preliminary data.</text>
</comment>
<reference evidence="2 3" key="2">
    <citation type="submission" date="2020-04" db="EMBL/GenBank/DDBJ databases">
        <title>Genome sequencing and assembly of multiple isolates from the Colletotrichum gloeosporioides species complex.</title>
        <authorList>
            <person name="Gan P."/>
            <person name="Shirasu K."/>
        </authorList>
    </citation>
    <scope>NUCLEOTIDE SEQUENCE [LARGE SCALE GENOMIC DNA]</scope>
    <source>
        <strain evidence="2 3">Nara gc5</strain>
    </source>
</reference>
<dbReference type="AlphaFoldDB" id="A0A7J6JF78"/>
<dbReference type="EMBL" id="ANPB02000002">
    <property type="protein sequence ID" value="KAF4488722.1"/>
    <property type="molecule type" value="Genomic_DNA"/>
</dbReference>
<keyword evidence="3" id="KW-1185">Reference proteome</keyword>
<accession>A0A7J6JF78</accession>
<dbReference type="PANTHER" id="PTHR37451:SF4">
    <property type="entry name" value="MARVEL DOMAIN-CONTAINING PROTEIN"/>
    <property type="match status" value="1"/>
</dbReference>
<sequence>MYNRWVHLGLEIITVVFWMVCFALLASHTDDLGSLDAFILTFGTKYEAYYKKNVERYARLFVVATFAATAVSTFNFVLFLVSITVFGRELHRYQLSKLRATEDGVKLESMDHRKNLDLSSHGDDGRYHHQYATELAHHQPTLELPARDPRYHTAELNHHQPTPELQALDPRYHTAELEDSRRRVELE</sequence>